<proteinExistence type="predicted"/>
<dbReference type="OrthoDB" id="9815944at2"/>
<evidence type="ECO:0000259" key="1">
    <source>
        <dbReference type="Pfam" id="PF13304"/>
    </source>
</evidence>
<feature type="domain" description="ATPase AAA-type core" evidence="1">
    <location>
        <begin position="141"/>
        <end position="274"/>
    </location>
</feature>
<reference evidence="3" key="1">
    <citation type="journal article" date="2019" name="Int. J. Syst. Evol. Microbiol.">
        <title>The Global Catalogue of Microorganisms (GCM) 10K type strain sequencing project: providing services to taxonomists for standard genome sequencing and annotation.</title>
        <authorList>
            <consortium name="The Broad Institute Genomics Platform"/>
            <consortium name="The Broad Institute Genome Sequencing Center for Infectious Disease"/>
            <person name="Wu L."/>
            <person name="Ma J."/>
        </authorList>
    </citation>
    <scope>NUCLEOTIDE SEQUENCE [LARGE SCALE GENOMIC DNA]</scope>
    <source>
        <strain evidence="3">CGMCC 1.10130</strain>
    </source>
</reference>
<organism evidence="2 3">
    <name type="scientific">Neiella marina</name>
    <dbReference type="NCBI Taxonomy" id="508461"/>
    <lineage>
        <taxon>Bacteria</taxon>
        <taxon>Pseudomonadati</taxon>
        <taxon>Pseudomonadota</taxon>
        <taxon>Gammaproteobacteria</taxon>
        <taxon>Alteromonadales</taxon>
        <taxon>Echinimonadaceae</taxon>
        <taxon>Neiella</taxon>
    </lineage>
</organism>
<sequence>MYIGENGSGKSRKLSCLSKQHIEQEKKVLAIATSNNDRFPRRNPHKDYHYMGVRLGRFVAIEAIKGAFKKVYKNHDHFLRNIFKILDYVGYENKIGIKVNGFSENPVELLEEFRRKSDIQDFPKSWSHEQTTDLFLDITRLQQQLKGKLDEIIWAAEGLNSTFLADESLVALFANEKLFKKAKIFKSIDIILEKNGHKFDLSDASSGELSLISTAAFISSRINPESGPVSIFIDEPENSLHPKWQKNYLSNLLNIFPYNRIDFFIATHSPLVVDGAVKEDNADVFRYQNGRFVLLEQKSRNIEDALIDQFDIVTSENNALSERCIDLINDTSSGKIDQSQALFEISRYKSFSQESNQLEFLNGVVDIIKGLNNAKG</sequence>
<dbReference type="InterPro" id="IPR051396">
    <property type="entry name" value="Bact_Antivir_Def_Nuclease"/>
</dbReference>
<dbReference type="GO" id="GO:0005524">
    <property type="term" value="F:ATP binding"/>
    <property type="evidence" value="ECO:0007669"/>
    <property type="project" value="InterPro"/>
</dbReference>
<dbReference type="SUPFAM" id="SSF52540">
    <property type="entry name" value="P-loop containing nucleoside triphosphate hydrolases"/>
    <property type="match status" value="1"/>
</dbReference>
<comment type="caution">
    <text evidence="2">The sequence shown here is derived from an EMBL/GenBank/DDBJ whole genome shotgun (WGS) entry which is preliminary data.</text>
</comment>
<name>A0A8J2U540_9GAMM</name>
<dbReference type="Gene3D" id="3.40.50.300">
    <property type="entry name" value="P-loop containing nucleotide triphosphate hydrolases"/>
    <property type="match status" value="1"/>
</dbReference>
<accession>A0A8J2U540</accession>
<dbReference type="Pfam" id="PF13304">
    <property type="entry name" value="AAA_21"/>
    <property type="match status" value="1"/>
</dbReference>
<dbReference type="InterPro" id="IPR003959">
    <property type="entry name" value="ATPase_AAA_core"/>
</dbReference>
<keyword evidence="3" id="KW-1185">Reference proteome</keyword>
<evidence type="ECO:0000313" key="3">
    <source>
        <dbReference type="Proteomes" id="UP000619743"/>
    </source>
</evidence>
<dbReference type="AlphaFoldDB" id="A0A8J2U540"/>
<dbReference type="Proteomes" id="UP000619743">
    <property type="component" value="Unassembled WGS sequence"/>
</dbReference>
<dbReference type="InterPro" id="IPR027417">
    <property type="entry name" value="P-loop_NTPase"/>
</dbReference>
<gene>
    <name evidence="2" type="ORF">GCM10011369_18860</name>
</gene>
<protein>
    <recommendedName>
        <fullName evidence="1">ATPase AAA-type core domain-containing protein</fullName>
    </recommendedName>
</protein>
<dbReference type="GO" id="GO:0016887">
    <property type="term" value="F:ATP hydrolysis activity"/>
    <property type="evidence" value="ECO:0007669"/>
    <property type="project" value="InterPro"/>
</dbReference>
<dbReference type="EMBL" id="BMDX01000008">
    <property type="protein sequence ID" value="GGA77226.1"/>
    <property type="molecule type" value="Genomic_DNA"/>
</dbReference>
<dbReference type="PANTHER" id="PTHR43581:SF2">
    <property type="entry name" value="EXCINUCLEASE ATPASE SUBUNIT"/>
    <property type="match status" value="1"/>
</dbReference>
<dbReference type="PANTHER" id="PTHR43581">
    <property type="entry name" value="ATP/GTP PHOSPHATASE"/>
    <property type="match status" value="1"/>
</dbReference>
<evidence type="ECO:0000313" key="2">
    <source>
        <dbReference type="EMBL" id="GGA77226.1"/>
    </source>
</evidence>
<dbReference type="RefSeq" id="WP_087505625.1">
    <property type="nucleotide sequence ID" value="NZ_BMDX01000008.1"/>
</dbReference>